<protein>
    <submittedName>
        <fullName evidence="1">Uncharacterized protein</fullName>
    </submittedName>
</protein>
<dbReference type="EMBL" id="KE560838">
    <property type="protein sequence ID" value="EPZ35439.1"/>
    <property type="molecule type" value="Genomic_DNA"/>
</dbReference>
<sequence length="179" mass="20671">MISAKTLLSFIRFRTEFWVYARRLQGRFSFAIGSGLWFGSLRMSINSLDKTNASLFVFEYFEIRSDVISVMGNGFSLRRIREQSRFVAMDWYVAKKLDMVASHVFIVCSQINKCLIVSLLFVQRGQFGEVAFLNLWSVSLTGSLLANSFSRKERSLCRSAFVHLKMELCKVTKLYIARL</sequence>
<keyword evidence="2" id="KW-1185">Reference proteome</keyword>
<proteinExistence type="predicted"/>
<dbReference type="AlphaFoldDB" id="A0A075AZ73"/>
<organism evidence="1 2">
    <name type="scientific">Rozella allomycis (strain CSF55)</name>
    <dbReference type="NCBI Taxonomy" id="988480"/>
    <lineage>
        <taxon>Eukaryota</taxon>
        <taxon>Fungi</taxon>
        <taxon>Fungi incertae sedis</taxon>
        <taxon>Cryptomycota</taxon>
        <taxon>Cryptomycota incertae sedis</taxon>
        <taxon>Rozella</taxon>
    </lineage>
</organism>
<name>A0A075AZ73_ROZAC</name>
<dbReference type="HOGENOM" id="CLU_1504280_0_0_1"/>
<gene>
    <name evidence="1" type="ORF">O9G_006253</name>
</gene>
<reference evidence="1 2" key="1">
    <citation type="journal article" date="2013" name="Curr. Biol.">
        <title>Shared signatures of parasitism and phylogenomics unite Cryptomycota and microsporidia.</title>
        <authorList>
            <person name="James T.Y."/>
            <person name="Pelin A."/>
            <person name="Bonen L."/>
            <person name="Ahrendt S."/>
            <person name="Sain D."/>
            <person name="Corradi N."/>
            <person name="Stajich J.E."/>
        </authorList>
    </citation>
    <scope>NUCLEOTIDE SEQUENCE [LARGE SCALE GENOMIC DNA]</scope>
    <source>
        <strain evidence="1 2">CSF55</strain>
    </source>
</reference>
<evidence type="ECO:0000313" key="1">
    <source>
        <dbReference type="EMBL" id="EPZ35439.1"/>
    </source>
</evidence>
<accession>A0A075AZ73</accession>
<evidence type="ECO:0000313" key="2">
    <source>
        <dbReference type="Proteomes" id="UP000030755"/>
    </source>
</evidence>
<dbReference type="Proteomes" id="UP000030755">
    <property type="component" value="Unassembled WGS sequence"/>
</dbReference>